<feature type="compositionally biased region" description="Low complexity" evidence="1">
    <location>
        <begin position="121"/>
        <end position="132"/>
    </location>
</feature>
<protein>
    <submittedName>
        <fullName evidence="2">Uncharacterized protein</fullName>
    </submittedName>
</protein>
<evidence type="ECO:0000313" key="3">
    <source>
        <dbReference type="Proteomes" id="UP001162060"/>
    </source>
</evidence>
<evidence type="ECO:0000313" key="2">
    <source>
        <dbReference type="EMBL" id="CAK7940813.1"/>
    </source>
</evidence>
<feature type="region of interest" description="Disordered" evidence="1">
    <location>
        <begin position="46"/>
        <end position="85"/>
    </location>
</feature>
<dbReference type="AlphaFoldDB" id="A0AAV1V5U4"/>
<accession>A0AAV1V5U4</accession>
<sequence>MRLYYVPLLAAAALPAGARGRQAIVDAPKAWHQAVSPTLEKGVKGRRLRTYDESDDDSDDRYYDPYNHNKGDYSDHSSDTVNNNHDNVIRNAFYNWEEDRSIFSDSKDTKIGDGEDEGESESSSASSSDISSMMPSNGAPLVVPAKRRDRLDDSVKRLTNSVADEKVANN</sequence>
<feature type="compositionally biased region" description="Basic and acidic residues" evidence="1">
    <location>
        <begin position="104"/>
        <end position="113"/>
    </location>
</feature>
<gene>
    <name evidence="2" type="ORF">PM001_LOCUS25963</name>
</gene>
<proteinExistence type="predicted"/>
<name>A0AAV1V5U4_9STRA</name>
<comment type="caution">
    <text evidence="2">The sequence shown here is derived from an EMBL/GenBank/DDBJ whole genome shotgun (WGS) entry which is preliminary data.</text>
</comment>
<feature type="region of interest" description="Disordered" evidence="1">
    <location>
        <begin position="104"/>
        <end position="170"/>
    </location>
</feature>
<feature type="compositionally biased region" description="Basic and acidic residues" evidence="1">
    <location>
        <begin position="60"/>
        <end position="78"/>
    </location>
</feature>
<evidence type="ECO:0000256" key="1">
    <source>
        <dbReference type="SAM" id="MobiDB-lite"/>
    </source>
</evidence>
<dbReference type="Proteomes" id="UP001162060">
    <property type="component" value="Unassembled WGS sequence"/>
</dbReference>
<organism evidence="2 3">
    <name type="scientific">Peronospora matthiolae</name>
    <dbReference type="NCBI Taxonomy" id="2874970"/>
    <lineage>
        <taxon>Eukaryota</taxon>
        <taxon>Sar</taxon>
        <taxon>Stramenopiles</taxon>
        <taxon>Oomycota</taxon>
        <taxon>Peronosporomycetes</taxon>
        <taxon>Peronosporales</taxon>
        <taxon>Peronosporaceae</taxon>
        <taxon>Peronospora</taxon>
    </lineage>
</organism>
<dbReference type="EMBL" id="CAKLBY020000259">
    <property type="protein sequence ID" value="CAK7940813.1"/>
    <property type="molecule type" value="Genomic_DNA"/>
</dbReference>
<reference evidence="2" key="1">
    <citation type="submission" date="2024-01" db="EMBL/GenBank/DDBJ databases">
        <authorList>
            <person name="Webb A."/>
        </authorList>
    </citation>
    <scope>NUCLEOTIDE SEQUENCE</scope>
    <source>
        <strain evidence="2">Pm1</strain>
    </source>
</reference>